<sequence>MSAPLYKELFASVLKENYFRAGLAIILALVVFAIIGPYTAKYHSPFNPVGPPASPPSANYWLGTTIYGQDVYTQMVYGLKNTLYIGALAGLIATAIGVTIGVIAGYFGGKTDIVLNFLTNAVLTMPVAVVVLLIAVSIPRSWITTTLLGVLIGGLLLALVRQSR</sequence>
<evidence type="ECO:0000313" key="1">
    <source>
        <dbReference type="EMBL" id="MFB6490508.1"/>
    </source>
</evidence>
<name>A0ACC6V0C2_9CREN</name>
<protein>
    <submittedName>
        <fullName evidence="1">ABC transporter permease</fullName>
    </submittedName>
</protein>
<accession>A0ACC6V0C2</accession>
<dbReference type="Proteomes" id="UP000033636">
    <property type="component" value="Unassembled WGS sequence"/>
</dbReference>
<dbReference type="EMBL" id="JZWT02000009">
    <property type="protein sequence ID" value="MFB6490508.1"/>
    <property type="molecule type" value="Genomic_DNA"/>
</dbReference>
<reference evidence="1" key="1">
    <citation type="submission" date="2024-07" db="EMBL/GenBank/DDBJ databases">
        <title>Metagenome and Metagenome-Assembled Genomes of Archaea from a hot spring from the geothermal field of Los Azufres, Mexico.</title>
        <authorList>
            <person name="Marin-Paredes R."/>
            <person name="Martinez-Romero E."/>
            <person name="Servin-Garciduenas L.E."/>
        </authorList>
    </citation>
    <scope>NUCLEOTIDE SEQUENCE</scope>
</reference>
<organism evidence="1 2">
    <name type="scientific">Thermoproteus sp. AZ2</name>
    <dbReference type="NCBI Taxonomy" id="1609232"/>
    <lineage>
        <taxon>Archaea</taxon>
        <taxon>Thermoproteota</taxon>
        <taxon>Thermoprotei</taxon>
        <taxon>Thermoproteales</taxon>
        <taxon>Thermoproteaceae</taxon>
        <taxon>Thermoproteus</taxon>
    </lineage>
</organism>
<proteinExistence type="predicted"/>
<comment type="caution">
    <text evidence="1">The sequence shown here is derived from an EMBL/GenBank/DDBJ whole genome shotgun (WGS) entry which is preliminary data.</text>
</comment>
<gene>
    <name evidence="1" type="ORF">TU35_004545</name>
</gene>
<evidence type="ECO:0000313" key="2">
    <source>
        <dbReference type="Proteomes" id="UP000033636"/>
    </source>
</evidence>